<dbReference type="RefSeq" id="WP_119445141.1">
    <property type="nucleotide sequence ID" value="NZ_CP032317.1"/>
</dbReference>
<dbReference type="GO" id="GO:0035556">
    <property type="term" value="P:intracellular signal transduction"/>
    <property type="evidence" value="ECO:0007669"/>
    <property type="project" value="InterPro"/>
</dbReference>
<dbReference type="AlphaFoldDB" id="A0A3B7R0J0"/>
<dbReference type="InterPro" id="IPR029787">
    <property type="entry name" value="Nucleotide_cyclase"/>
</dbReference>
<reference evidence="2 3" key="1">
    <citation type="submission" date="2018-09" db="EMBL/GenBank/DDBJ databases">
        <title>Hymenobacter medium sp. nov., isolated from R2A medium.</title>
        <authorList>
            <person name="Yingchao G."/>
        </authorList>
    </citation>
    <scope>NUCLEOTIDE SEQUENCE [LARGE SCALE GENOMIC DNA]</scope>
    <source>
        <strain evidence="3">sh-6</strain>
    </source>
</reference>
<accession>A0A3B7R0J0</accession>
<name>A0A3B7R0J0_9BACT</name>
<dbReference type="CDD" id="cd07812">
    <property type="entry name" value="SRPBCC"/>
    <property type="match status" value="1"/>
</dbReference>
<organism evidence="2 3">
    <name type="scientific">Hymenobacter oligotrophus</name>
    <dbReference type="NCBI Taxonomy" id="2319843"/>
    <lineage>
        <taxon>Bacteria</taxon>
        <taxon>Pseudomonadati</taxon>
        <taxon>Bacteroidota</taxon>
        <taxon>Cytophagia</taxon>
        <taxon>Cytophagales</taxon>
        <taxon>Hymenobacteraceae</taxon>
        <taxon>Hymenobacter</taxon>
    </lineage>
</organism>
<feature type="domain" description="Guanylate cyclase" evidence="1">
    <location>
        <begin position="30"/>
        <end position="163"/>
    </location>
</feature>
<evidence type="ECO:0000313" key="3">
    <source>
        <dbReference type="Proteomes" id="UP000262802"/>
    </source>
</evidence>
<dbReference type="Pfam" id="PF10851">
    <property type="entry name" value="DUF2652"/>
    <property type="match status" value="1"/>
</dbReference>
<dbReference type="GO" id="GO:0004016">
    <property type="term" value="F:adenylate cyclase activity"/>
    <property type="evidence" value="ECO:0007669"/>
    <property type="project" value="UniProtKB-ARBA"/>
</dbReference>
<dbReference type="OrthoDB" id="625021at2"/>
<dbReference type="SUPFAM" id="SSF55961">
    <property type="entry name" value="Bet v1-like"/>
    <property type="match status" value="1"/>
</dbReference>
<dbReference type="GO" id="GO:0009190">
    <property type="term" value="P:cyclic nucleotide biosynthetic process"/>
    <property type="evidence" value="ECO:0007669"/>
    <property type="project" value="InterPro"/>
</dbReference>
<keyword evidence="3" id="KW-1185">Reference proteome</keyword>
<dbReference type="InterPro" id="IPR001054">
    <property type="entry name" value="A/G_cyclase"/>
</dbReference>
<dbReference type="PROSITE" id="PS50125">
    <property type="entry name" value="GUANYLATE_CYCLASE_2"/>
    <property type="match status" value="1"/>
</dbReference>
<dbReference type="Proteomes" id="UP000262802">
    <property type="component" value="Chromosome"/>
</dbReference>
<evidence type="ECO:0000313" key="2">
    <source>
        <dbReference type="EMBL" id="AYA37574.1"/>
    </source>
</evidence>
<protein>
    <submittedName>
        <fullName evidence="2">DUF2652 domain-containing protein</fullName>
    </submittedName>
</protein>
<dbReference type="EMBL" id="CP032317">
    <property type="protein sequence ID" value="AYA37574.1"/>
    <property type="molecule type" value="Genomic_DNA"/>
</dbReference>
<dbReference type="InterPro" id="IPR020503">
    <property type="entry name" value="Uncharacterised_Rv2561"/>
</dbReference>
<dbReference type="KEGG" id="hyh:D3Y59_11255"/>
<dbReference type="Gene3D" id="3.30.70.1230">
    <property type="entry name" value="Nucleotide cyclase"/>
    <property type="match status" value="1"/>
</dbReference>
<dbReference type="SUPFAM" id="SSF55073">
    <property type="entry name" value="Nucleotide cyclase"/>
    <property type="match status" value="1"/>
</dbReference>
<evidence type="ECO:0000259" key="1">
    <source>
        <dbReference type="PROSITE" id="PS50125"/>
    </source>
</evidence>
<sequence length="383" mass="43821">MSLLEDLRAARRLAGMRPRAALPDDAEPALLFIPDISGFTRFIEEANHPQAPHLVADLLEILVEANTLDLEVAEIQGDAILFYRLGEPPTVAELVEQCRRIFLDFQNYLKLVARDTGSELTAALQQADLTLKIVVHYGRVSVSQIRSFTKLLGRDVIVAHRLLKNNVSGSEYILLTEDYLRTQPAEELARCFAWTRLQHSATVYDYLGEIQYRYAYLTPLRLLLQSESDDGKLPVTCRIKVRRVAAVPAALAFRVLSNFRLRPRWLAGTAAVHYDVTKAFRPGTSYTLDLYNGQIGLQAVQRIVADDHIEYVEKVSHWRLFPNAMLIYYLEQVDDRHCLISMEFRYGHVASPLRTIRRGQLRRLRRWLAYSIRQLTALCEQVG</sequence>
<proteinExistence type="predicted"/>
<gene>
    <name evidence="2" type="ORF">D3Y59_11255</name>
</gene>